<accession>A0A182TJ05</accession>
<dbReference type="InterPro" id="IPR012972">
    <property type="entry name" value="NLE"/>
</dbReference>
<evidence type="ECO:0000256" key="4">
    <source>
        <dbReference type="ARBA" id="ARBA00023242"/>
    </source>
</evidence>
<dbReference type="PROSITE" id="PS50294">
    <property type="entry name" value="WD_REPEATS_REGION"/>
    <property type="match status" value="7"/>
</dbReference>
<feature type="repeat" description="WD" evidence="6">
    <location>
        <begin position="191"/>
        <end position="237"/>
    </location>
</feature>
<dbReference type="AlphaFoldDB" id="A0A182TJ05"/>
<feature type="domain" description="NLE" evidence="7">
    <location>
        <begin position="13"/>
        <end position="72"/>
    </location>
</feature>
<protein>
    <recommendedName>
        <fullName evidence="7">NLE domain-containing protein</fullName>
    </recommendedName>
</protein>
<dbReference type="InterPro" id="IPR001632">
    <property type="entry name" value="WD40_G-protein_beta-like"/>
</dbReference>
<organism evidence="8 9">
    <name type="scientific">Anopheles melas</name>
    <dbReference type="NCBI Taxonomy" id="34690"/>
    <lineage>
        <taxon>Eukaryota</taxon>
        <taxon>Metazoa</taxon>
        <taxon>Ecdysozoa</taxon>
        <taxon>Arthropoda</taxon>
        <taxon>Hexapoda</taxon>
        <taxon>Insecta</taxon>
        <taxon>Pterygota</taxon>
        <taxon>Neoptera</taxon>
        <taxon>Endopterygota</taxon>
        <taxon>Diptera</taxon>
        <taxon>Nematocera</taxon>
        <taxon>Culicoidea</taxon>
        <taxon>Culicidae</taxon>
        <taxon>Anophelinae</taxon>
        <taxon>Anopheles</taxon>
    </lineage>
</organism>
<dbReference type="Pfam" id="PF00400">
    <property type="entry name" value="WD40"/>
    <property type="match status" value="7"/>
</dbReference>
<dbReference type="PRINTS" id="PR00320">
    <property type="entry name" value="GPROTEINBRPT"/>
</dbReference>
<dbReference type="PANTHER" id="PTHR19848">
    <property type="entry name" value="WD40 REPEAT PROTEIN"/>
    <property type="match status" value="1"/>
</dbReference>
<dbReference type="FunFam" id="2.130.10.10:FF:000092">
    <property type="entry name" value="notchless protein homolog"/>
    <property type="match status" value="1"/>
</dbReference>
<evidence type="ECO:0000313" key="8">
    <source>
        <dbReference type="EnsemblMetazoa" id="AMEC003173-PA"/>
    </source>
</evidence>
<feature type="repeat" description="WD" evidence="6">
    <location>
        <begin position="106"/>
        <end position="147"/>
    </location>
</feature>
<dbReference type="InterPro" id="IPR019775">
    <property type="entry name" value="WD40_repeat_CS"/>
</dbReference>
<dbReference type="SMART" id="SM00320">
    <property type="entry name" value="WD40"/>
    <property type="match status" value="8"/>
</dbReference>
<dbReference type="GO" id="GO:0007219">
    <property type="term" value="P:Notch signaling pathway"/>
    <property type="evidence" value="ECO:0007669"/>
    <property type="project" value="TreeGrafter"/>
</dbReference>
<name>A0A182TJ05_9DIPT</name>
<dbReference type="InterPro" id="IPR001680">
    <property type="entry name" value="WD40_rpt"/>
</dbReference>
<feature type="repeat" description="WD" evidence="6">
    <location>
        <begin position="238"/>
        <end position="278"/>
    </location>
</feature>
<feature type="repeat" description="WD" evidence="6">
    <location>
        <begin position="363"/>
        <end position="394"/>
    </location>
</feature>
<evidence type="ECO:0000313" key="9">
    <source>
        <dbReference type="Proteomes" id="UP000075902"/>
    </source>
</evidence>
<reference evidence="9" key="1">
    <citation type="submission" date="2014-01" db="EMBL/GenBank/DDBJ databases">
        <title>The Genome Sequence of Anopheles melas CM1001059_A (V2).</title>
        <authorList>
            <consortium name="The Broad Institute Genomics Platform"/>
            <person name="Neafsey D.E."/>
            <person name="Besansky N."/>
            <person name="Howell P."/>
            <person name="Walton C."/>
            <person name="Young S.K."/>
            <person name="Zeng Q."/>
            <person name="Gargeya S."/>
            <person name="Fitzgerald M."/>
            <person name="Haas B."/>
            <person name="Abouelleil A."/>
            <person name="Allen A.W."/>
            <person name="Alvarado L."/>
            <person name="Arachchi H.M."/>
            <person name="Berlin A.M."/>
            <person name="Chapman S.B."/>
            <person name="Gainer-Dewar J."/>
            <person name="Goldberg J."/>
            <person name="Griggs A."/>
            <person name="Gujja S."/>
            <person name="Hansen M."/>
            <person name="Howarth C."/>
            <person name="Imamovic A."/>
            <person name="Ireland A."/>
            <person name="Larimer J."/>
            <person name="McCowan C."/>
            <person name="Murphy C."/>
            <person name="Pearson M."/>
            <person name="Poon T.W."/>
            <person name="Priest M."/>
            <person name="Roberts A."/>
            <person name="Saif S."/>
            <person name="Shea T."/>
            <person name="Sisk P."/>
            <person name="Sykes S."/>
            <person name="Wortman J."/>
            <person name="Nusbaum C."/>
            <person name="Birren B."/>
        </authorList>
    </citation>
    <scope>NUCLEOTIDE SEQUENCE [LARGE SCALE GENOMIC DNA]</scope>
    <source>
        <strain evidence="9">CM1001059</strain>
    </source>
</reference>
<dbReference type="PRINTS" id="PR00319">
    <property type="entry name" value="GPROTEINB"/>
</dbReference>
<dbReference type="Proteomes" id="UP000075902">
    <property type="component" value="Unassembled WGS sequence"/>
</dbReference>
<dbReference type="InterPro" id="IPR020472">
    <property type="entry name" value="WD40_PAC1"/>
</dbReference>
<reference evidence="8" key="2">
    <citation type="submission" date="2020-05" db="UniProtKB">
        <authorList>
            <consortium name="EnsemblMetazoa"/>
        </authorList>
    </citation>
    <scope>IDENTIFICATION</scope>
    <source>
        <strain evidence="8">CM1001059</strain>
    </source>
</reference>
<dbReference type="PROSITE" id="PS50082">
    <property type="entry name" value="WD_REPEATS_2"/>
    <property type="match status" value="7"/>
</dbReference>
<feature type="repeat" description="WD" evidence="6">
    <location>
        <begin position="405"/>
        <end position="446"/>
    </location>
</feature>
<feature type="repeat" description="WD" evidence="6">
    <location>
        <begin position="447"/>
        <end position="478"/>
    </location>
</feature>
<evidence type="ECO:0000256" key="3">
    <source>
        <dbReference type="ARBA" id="ARBA00022737"/>
    </source>
</evidence>
<dbReference type="CDD" id="cd00200">
    <property type="entry name" value="WD40"/>
    <property type="match status" value="1"/>
</dbReference>
<comment type="subcellular location">
    <subcellularLocation>
        <location evidence="1">Nucleus</location>
        <location evidence="1">Nucleolus</location>
    </subcellularLocation>
</comment>
<evidence type="ECO:0000259" key="7">
    <source>
        <dbReference type="Pfam" id="PF08154"/>
    </source>
</evidence>
<dbReference type="STRING" id="34690.A0A182TJ05"/>
<dbReference type="InterPro" id="IPR015943">
    <property type="entry name" value="WD40/YVTN_repeat-like_dom_sf"/>
</dbReference>
<dbReference type="InterPro" id="IPR036322">
    <property type="entry name" value="WD40_repeat_dom_sf"/>
</dbReference>
<keyword evidence="2 6" id="KW-0853">WD repeat</keyword>
<evidence type="ECO:0000256" key="6">
    <source>
        <dbReference type="PROSITE-ProRule" id="PRU00221"/>
    </source>
</evidence>
<dbReference type="GO" id="GO:0000027">
    <property type="term" value="P:ribosomal large subunit assembly"/>
    <property type="evidence" value="ECO:0007669"/>
    <property type="project" value="TreeGrafter"/>
</dbReference>
<evidence type="ECO:0000256" key="5">
    <source>
        <dbReference type="ARBA" id="ARBA00061016"/>
    </source>
</evidence>
<sequence>MEVDENEPTTRTVQARFVSDVGEEAGPPLALPINVTKEQLELICNALLKNEQQTPYLFFVNDDEIKESVEQTVDSKRLNAEDVLDIVYQPQAVFRVRAVSRCTSTMPGHAEAVVSLAFSPNSIHLASGSGDKTLRLWDLNTETPHYTCTGHRQWVMCVAWAPDSLKVASACKAGEIRIWSPDTGKQLGRPLVGHKKWISCLSWEPYHRNAECRYLASAGNDNDARIWDVVLGTCVKVIAGHTAAVTAVRWGGSGLLYTSSRDRTVKMWRAEDGVLCKTFTGHAHWVNSLALNTDYVLRTGPFHPVMDKFKMYGDGTDKDALKQLALERYEQVCPDGVESFVSCSDDFTLYLWRANQKQFVTRMTGHQNVVNDVKYSPDVKFIASASFDKSIRLWRAGDGAFICALRGHVQAVYTVSWSADSRLVLSGSKDSTLKVWSVKERKLVQELPGHADEVYGVDWAPDGSRVASGGKDKVLKLYVLFVGMQIESFYDVVF</sequence>
<keyword evidence="4" id="KW-0539">Nucleus</keyword>
<dbReference type="Pfam" id="PF08154">
    <property type="entry name" value="NLE"/>
    <property type="match status" value="1"/>
</dbReference>
<dbReference type="PROSITE" id="PS00678">
    <property type="entry name" value="WD_REPEATS_1"/>
    <property type="match status" value="2"/>
</dbReference>
<evidence type="ECO:0000256" key="1">
    <source>
        <dbReference type="ARBA" id="ARBA00004604"/>
    </source>
</evidence>
<dbReference type="SUPFAM" id="SSF50978">
    <property type="entry name" value="WD40 repeat-like"/>
    <property type="match status" value="1"/>
</dbReference>
<dbReference type="PANTHER" id="PTHR19848:SF0">
    <property type="entry name" value="NOTCHLESS PROTEIN HOMOLOG 1"/>
    <property type="match status" value="1"/>
</dbReference>
<dbReference type="EnsemblMetazoa" id="AMEC003173-RA">
    <property type="protein sequence ID" value="AMEC003173-PA"/>
    <property type="gene ID" value="AMEC003173"/>
</dbReference>
<evidence type="ECO:0000256" key="2">
    <source>
        <dbReference type="ARBA" id="ARBA00022574"/>
    </source>
</evidence>
<keyword evidence="9" id="KW-1185">Reference proteome</keyword>
<proteinExistence type="inferred from homology"/>
<dbReference type="Gene3D" id="2.130.10.10">
    <property type="entry name" value="YVTN repeat-like/Quinoprotein amine dehydrogenase"/>
    <property type="match status" value="1"/>
</dbReference>
<keyword evidence="3" id="KW-0677">Repeat</keyword>
<comment type="similarity">
    <text evidence="5">Belongs to the NLE1/RSA4 family.</text>
</comment>
<feature type="repeat" description="WD" evidence="6">
    <location>
        <begin position="148"/>
        <end position="189"/>
    </location>
</feature>
<dbReference type="GO" id="GO:0005730">
    <property type="term" value="C:nucleolus"/>
    <property type="evidence" value="ECO:0007669"/>
    <property type="project" value="UniProtKB-SubCell"/>
</dbReference>
<dbReference type="VEuPathDB" id="VectorBase:AMEC003173"/>